<dbReference type="Pfam" id="PF07730">
    <property type="entry name" value="HisKA_3"/>
    <property type="match status" value="1"/>
</dbReference>
<evidence type="ECO:0000256" key="3">
    <source>
        <dbReference type="ARBA" id="ARBA00004496"/>
    </source>
</evidence>
<evidence type="ECO:0000259" key="17">
    <source>
        <dbReference type="PROSITE" id="PS50109"/>
    </source>
</evidence>
<evidence type="ECO:0000256" key="6">
    <source>
        <dbReference type="ARBA" id="ARBA00022485"/>
    </source>
</evidence>
<evidence type="ECO:0000256" key="2">
    <source>
        <dbReference type="ARBA" id="ARBA00001966"/>
    </source>
</evidence>
<comment type="caution">
    <text evidence="18">The sequence shown here is derived from an EMBL/GenBank/DDBJ whole genome shotgun (WGS) entry which is preliminary data.</text>
</comment>
<keyword evidence="7" id="KW-0963">Cytoplasm</keyword>
<keyword evidence="8" id="KW-0808">Transferase</keyword>
<dbReference type="InterPro" id="IPR036890">
    <property type="entry name" value="HATPase_C_sf"/>
</dbReference>
<evidence type="ECO:0000256" key="14">
    <source>
        <dbReference type="ARBA" id="ARBA00024827"/>
    </source>
</evidence>
<gene>
    <name evidence="18" type="ORF">LV75_004313</name>
</gene>
<evidence type="ECO:0000256" key="15">
    <source>
        <dbReference type="ARBA" id="ARBA00030800"/>
    </source>
</evidence>
<organism evidence="18 19">
    <name type="scientific">Actinokineospora diospyrosa</name>
    <dbReference type="NCBI Taxonomy" id="103728"/>
    <lineage>
        <taxon>Bacteria</taxon>
        <taxon>Bacillati</taxon>
        <taxon>Actinomycetota</taxon>
        <taxon>Actinomycetes</taxon>
        <taxon>Pseudonocardiales</taxon>
        <taxon>Pseudonocardiaceae</taxon>
        <taxon>Actinokineospora</taxon>
    </lineage>
</organism>
<protein>
    <recommendedName>
        <fullName evidence="5">Oxygen sensor histidine kinase NreB</fullName>
        <ecNumber evidence="4">2.7.13.3</ecNumber>
    </recommendedName>
    <alternativeName>
        <fullName evidence="15">Nitrogen regulation protein B</fullName>
    </alternativeName>
</protein>
<keyword evidence="6" id="KW-0004">4Fe-4S</keyword>
<name>A0ABT1IGP9_9PSEU</name>
<comment type="subcellular location">
    <subcellularLocation>
        <location evidence="3">Cytoplasm</location>
    </subcellularLocation>
</comment>
<dbReference type="SUPFAM" id="SSF55874">
    <property type="entry name" value="ATPase domain of HSP90 chaperone/DNA topoisomerase II/histidine kinase"/>
    <property type="match status" value="1"/>
</dbReference>
<proteinExistence type="predicted"/>
<feature type="transmembrane region" description="Helical" evidence="16">
    <location>
        <begin position="142"/>
        <end position="170"/>
    </location>
</feature>
<dbReference type="InterPro" id="IPR011712">
    <property type="entry name" value="Sig_transdc_His_kin_sub3_dim/P"/>
</dbReference>
<keyword evidence="16" id="KW-0812">Transmembrane</keyword>
<keyword evidence="13" id="KW-0411">Iron-sulfur</keyword>
<keyword evidence="16" id="KW-1133">Transmembrane helix</keyword>
<dbReference type="CDD" id="cd16917">
    <property type="entry name" value="HATPase_UhpB-NarQ-NarX-like"/>
    <property type="match status" value="1"/>
</dbReference>
<feature type="transmembrane region" description="Helical" evidence="16">
    <location>
        <begin position="117"/>
        <end position="136"/>
    </location>
</feature>
<keyword evidence="9" id="KW-0479">Metal-binding</keyword>
<dbReference type="GO" id="GO:0016301">
    <property type="term" value="F:kinase activity"/>
    <property type="evidence" value="ECO:0007669"/>
    <property type="project" value="UniProtKB-KW"/>
</dbReference>
<evidence type="ECO:0000256" key="4">
    <source>
        <dbReference type="ARBA" id="ARBA00012438"/>
    </source>
</evidence>
<keyword evidence="19" id="KW-1185">Reference proteome</keyword>
<evidence type="ECO:0000256" key="5">
    <source>
        <dbReference type="ARBA" id="ARBA00017322"/>
    </source>
</evidence>
<dbReference type="EMBL" id="JAMTCO010000010">
    <property type="protein sequence ID" value="MCP2271799.1"/>
    <property type="molecule type" value="Genomic_DNA"/>
</dbReference>
<dbReference type="InterPro" id="IPR003594">
    <property type="entry name" value="HATPase_dom"/>
</dbReference>
<accession>A0ABT1IGP9</accession>
<keyword evidence="11" id="KW-0408">Iron</keyword>
<evidence type="ECO:0000256" key="7">
    <source>
        <dbReference type="ARBA" id="ARBA00022490"/>
    </source>
</evidence>
<dbReference type="SMART" id="SM00387">
    <property type="entry name" value="HATPase_c"/>
    <property type="match status" value="1"/>
</dbReference>
<evidence type="ECO:0000313" key="19">
    <source>
        <dbReference type="Proteomes" id="UP001205185"/>
    </source>
</evidence>
<evidence type="ECO:0000256" key="9">
    <source>
        <dbReference type="ARBA" id="ARBA00022723"/>
    </source>
</evidence>
<evidence type="ECO:0000256" key="11">
    <source>
        <dbReference type="ARBA" id="ARBA00023004"/>
    </source>
</evidence>
<dbReference type="Gene3D" id="3.30.565.10">
    <property type="entry name" value="Histidine kinase-like ATPase, C-terminal domain"/>
    <property type="match status" value="1"/>
</dbReference>
<dbReference type="PANTHER" id="PTHR24421">
    <property type="entry name" value="NITRATE/NITRITE SENSOR PROTEIN NARX-RELATED"/>
    <property type="match status" value="1"/>
</dbReference>
<comment type="cofactor">
    <cofactor evidence="2">
        <name>[4Fe-4S] cluster</name>
        <dbReference type="ChEBI" id="CHEBI:49883"/>
    </cofactor>
</comment>
<dbReference type="PANTHER" id="PTHR24421:SF62">
    <property type="entry name" value="SENSORY TRANSDUCTION HISTIDINE KINASE"/>
    <property type="match status" value="1"/>
</dbReference>
<evidence type="ECO:0000256" key="10">
    <source>
        <dbReference type="ARBA" id="ARBA00022777"/>
    </source>
</evidence>
<reference evidence="18 19" key="1">
    <citation type="submission" date="2022-06" db="EMBL/GenBank/DDBJ databases">
        <title>Genomic Encyclopedia of Archaeal and Bacterial Type Strains, Phase II (KMG-II): from individual species to whole genera.</title>
        <authorList>
            <person name="Goeker M."/>
        </authorList>
    </citation>
    <scope>NUCLEOTIDE SEQUENCE [LARGE SCALE GENOMIC DNA]</scope>
    <source>
        <strain evidence="18 19">DSM 44255</strain>
    </source>
</reference>
<keyword evidence="12" id="KW-0902">Two-component regulatory system</keyword>
<feature type="domain" description="Histidine kinase" evidence="17">
    <location>
        <begin position="352"/>
        <end position="437"/>
    </location>
</feature>
<dbReference type="PRINTS" id="PR00344">
    <property type="entry name" value="BCTRLSENSOR"/>
</dbReference>
<evidence type="ECO:0000256" key="8">
    <source>
        <dbReference type="ARBA" id="ARBA00022679"/>
    </source>
</evidence>
<feature type="transmembrane region" description="Helical" evidence="16">
    <location>
        <begin position="89"/>
        <end position="105"/>
    </location>
</feature>
<dbReference type="Proteomes" id="UP001205185">
    <property type="component" value="Unassembled WGS sequence"/>
</dbReference>
<dbReference type="InterPro" id="IPR004358">
    <property type="entry name" value="Sig_transdc_His_kin-like_C"/>
</dbReference>
<comment type="catalytic activity">
    <reaction evidence="1">
        <text>ATP + protein L-histidine = ADP + protein N-phospho-L-histidine.</text>
        <dbReference type="EC" id="2.7.13.3"/>
    </reaction>
</comment>
<evidence type="ECO:0000256" key="12">
    <source>
        <dbReference type="ARBA" id="ARBA00023012"/>
    </source>
</evidence>
<dbReference type="Pfam" id="PF02518">
    <property type="entry name" value="HATPase_c"/>
    <property type="match status" value="1"/>
</dbReference>
<evidence type="ECO:0000313" key="18">
    <source>
        <dbReference type="EMBL" id="MCP2271799.1"/>
    </source>
</evidence>
<sequence length="437" mass="45947">MSPVAARQDWIAEQGGVVEQTGQGGMAEQTGQGGMAGLSEQGGAAGRRVRQQVEASTRSFWIWDLYFSVGYVFVTALVLLSPAALPDRIGSVAAMAAIALFYLLYGRRHAILLERRVHATVFAAVSTVLFLTAVWFVGNSTYLLFVMCPLIFMSLPLPISAPLVVLLNILPPVLGGLRDESLRGWYAQLPTSFLGVALSLLIGTYVHRVVAQSHERAALITELEASRARVAALSHEAGVAQERARLAGEIHDTLAQGFTSIVTLVQAAESEVDRDSAKVRHALDLAARTARENLAEARALVAALTPSALDGATLTEALQRLVERHGAQTGVDASFHTAGDPSGLPTGVEVVLLRAAQEALANTGKHAGAAAVTVDLCHAPTGVTLTVTDDGRGFDPAEQARGYGLRGMRARAEQVAGTVTVHSAPGAGTTVTVEVPT</sequence>
<dbReference type="Gene3D" id="1.20.5.1930">
    <property type="match status" value="1"/>
</dbReference>
<keyword evidence="16" id="KW-0472">Membrane</keyword>
<evidence type="ECO:0000256" key="16">
    <source>
        <dbReference type="SAM" id="Phobius"/>
    </source>
</evidence>
<comment type="function">
    <text evidence="14">Member of the two-component regulatory system NreB/NreC involved in the control of dissimilatory nitrate/nitrite reduction in response to oxygen. NreB functions as a direct oxygen sensor histidine kinase which is autophosphorylated, in the absence of oxygen, probably at the conserved histidine residue, and transfers its phosphate group probably to a conserved aspartate residue of NreC. NreB/NreC activates the expression of the nitrate (narGHJI) and nitrite (nir) reductase operons, as well as the putative nitrate transporter gene narT.</text>
</comment>
<dbReference type="EC" id="2.7.13.3" evidence="4"/>
<evidence type="ECO:0000256" key="13">
    <source>
        <dbReference type="ARBA" id="ARBA00023014"/>
    </source>
</evidence>
<dbReference type="InterPro" id="IPR005467">
    <property type="entry name" value="His_kinase_dom"/>
</dbReference>
<keyword evidence="10 18" id="KW-0418">Kinase</keyword>
<dbReference type="PIRSF" id="PIRSF037434">
    <property type="entry name" value="STHK_ChrS"/>
    <property type="match status" value="1"/>
</dbReference>
<feature type="transmembrane region" description="Helical" evidence="16">
    <location>
        <begin position="182"/>
        <end position="206"/>
    </location>
</feature>
<dbReference type="InterPro" id="IPR017205">
    <property type="entry name" value="Sig_transdc_His_kinase_ChrS"/>
</dbReference>
<feature type="transmembrane region" description="Helical" evidence="16">
    <location>
        <begin position="60"/>
        <end position="83"/>
    </location>
</feature>
<dbReference type="InterPro" id="IPR050482">
    <property type="entry name" value="Sensor_HK_TwoCompSys"/>
</dbReference>
<evidence type="ECO:0000256" key="1">
    <source>
        <dbReference type="ARBA" id="ARBA00000085"/>
    </source>
</evidence>
<dbReference type="PROSITE" id="PS50109">
    <property type="entry name" value="HIS_KIN"/>
    <property type="match status" value="1"/>
</dbReference>